<dbReference type="AlphaFoldDB" id="A0A0C9YVP1"/>
<dbReference type="OrthoDB" id="2613138at2759"/>
<organism evidence="1 2">
    <name type="scientific">Pisolithus microcarpus 441</name>
    <dbReference type="NCBI Taxonomy" id="765257"/>
    <lineage>
        <taxon>Eukaryota</taxon>
        <taxon>Fungi</taxon>
        <taxon>Dikarya</taxon>
        <taxon>Basidiomycota</taxon>
        <taxon>Agaricomycotina</taxon>
        <taxon>Agaricomycetes</taxon>
        <taxon>Agaricomycetidae</taxon>
        <taxon>Boletales</taxon>
        <taxon>Sclerodermatineae</taxon>
        <taxon>Pisolithaceae</taxon>
        <taxon>Pisolithus</taxon>
    </lineage>
</organism>
<protein>
    <submittedName>
        <fullName evidence="1">Uncharacterized protein</fullName>
    </submittedName>
</protein>
<dbReference type="Proteomes" id="UP000054018">
    <property type="component" value="Unassembled WGS sequence"/>
</dbReference>
<proteinExistence type="predicted"/>
<reference evidence="2" key="2">
    <citation type="submission" date="2015-01" db="EMBL/GenBank/DDBJ databases">
        <title>Evolutionary Origins and Diversification of the Mycorrhizal Mutualists.</title>
        <authorList>
            <consortium name="DOE Joint Genome Institute"/>
            <consortium name="Mycorrhizal Genomics Consortium"/>
            <person name="Kohler A."/>
            <person name="Kuo A."/>
            <person name="Nagy L.G."/>
            <person name="Floudas D."/>
            <person name="Copeland A."/>
            <person name="Barry K.W."/>
            <person name="Cichocki N."/>
            <person name="Veneault-Fourrey C."/>
            <person name="LaButti K."/>
            <person name="Lindquist E.A."/>
            <person name="Lipzen A."/>
            <person name="Lundell T."/>
            <person name="Morin E."/>
            <person name="Murat C."/>
            <person name="Riley R."/>
            <person name="Ohm R."/>
            <person name="Sun H."/>
            <person name="Tunlid A."/>
            <person name="Henrissat B."/>
            <person name="Grigoriev I.V."/>
            <person name="Hibbett D.S."/>
            <person name="Martin F."/>
        </authorList>
    </citation>
    <scope>NUCLEOTIDE SEQUENCE [LARGE SCALE GENOMIC DNA]</scope>
    <source>
        <strain evidence="2">441</strain>
    </source>
</reference>
<dbReference type="EMBL" id="KN834137">
    <property type="protein sequence ID" value="KIK11938.1"/>
    <property type="molecule type" value="Genomic_DNA"/>
</dbReference>
<feature type="non-terminal residue" evidence="1">
    <location>
        <position position="67"/>
    </location>
</feature>
<gene>
    <name evidence="1" type="ORF">PISMIDRAFT_19115</name>
</gene>
<evidence type="ECO:0000313" key="2">
    <source>
        <dbReference type="Proteomes" id="UP000054018"/>
    </source>
</evidence>
<accession>A0A0C9YVP1</accession>
<sequence length="67" mass="7504">MPPPTPLMDAVDCWMGTITTDLEICQCLFDSCIPVWLVWKLNTVPADLKVLKSVEITFPEGIVIEPE</sequence>
<name>A0A0C9YVP1_9AGAM</name>
<reference evidence="1 2" key="1">
    <citation type="submission" date="2014-04" db="EMBL/GenBank/DDBJ databases">
        <authorList>
            <consortium name="DOE Joint Genome Institute"/>
            <person name="Kuo A."/>
            <person name="Kohler A."/>
            <person name="Costa M.D."/>
            <person name="Nagy L.G."/>
            <person name="Floudas D."/>
            <person name="Copeland A."/>
            <person name="Barry K.W."/>
            <person name="Cichocki N."/>
            <person name="Veneault-Fourrey C."/>
            <person name="LaButti K."/>
            <person name="Lindquist E.A."/>
            <person name="Lipzen A."/>
            <person name="Lundell T."/>
            <person name="Morin E."/>
            <person name="Murat C."/>
            <person name="Sun H."/>
            <person name="Tunlid A."/>
            <person name="Henrissat B."/>
            <person name="Grigoriev I.V."/>
            <person name="Hibbett D.S."/>
            <person name="Martin F."/>
            <person name="Nordberg H.P."/>
            <person name="Cantor M.N."/>
            <person name="Hua S.X."/>
        </authorList>
    </citation>
    <scope>NUCLEOTIDE SEQUENCE [LARGE SCALE GENOMIC DNA]</scope>
    <source>
        <strain evidence="1 2">441</strain>
    </source>
</reference>
<dbReference type="HOGENOM" id="CLU_2948253_0_0_1"/>
<evidence type="ECO:0000313" key="1">
    <source>
        <dbReference type="EMBL" id="KIK11938.1"/>
    </source>
</evidence>
<keyword evidence="2" id="KW-1185">Reference proteome</keyword>